<feature type="domain" description="DUF7079" evidence="1">
    <location>
        <begin position="8"/>
        <end position="118"/>
    </location>
</feature>
<sequence>MSQTINIEARKPVWIALSEFYLDTELEGMDYRHIARIIMESPYSIEEVKEINKYEIFPVLQKNLTSVAGEWAGFQEEWLVENILRSLKKRTKLRKFVIKCSWLAFKWMQEDSWKQLERIYSELIKGR</sequence>
<evidence type="ECO:0000313" key="2">
    <source>
        <dbReference type="EMBL" id="RRQ49980.1"/>
    </source>
</evidence>
<keyword evidence="3" id="KW-1185">Reference proteome</keyword>
<organism evidence="2 3">
    <name type="scientific">Maribacter algicola</name>
    <dbReference type="NCBI Taxonomy" id="2498892"/>
    <lineage>
        <taxon>Bacteria</taxon>
        <taxon>Pseudomonadati</taxon>
        <taxon>Bacteroidota</taxon>
        <taxon>Flavobacteriia</taxon>
        <taxon>Flavobacteriales</taxon>
        <taxon>Flavobacteriaceae</taxon>
        <taxon>Maribacter</taxon>
    </lineage>
</organism>
<evidence type="ECO:0000313" key="3">
    <source>
        <dbReference type="Proteomes" id="UP000286990"/>
    </source>
</evidence>
<dbReference type="InterPro" id="IPR055507">
    <property type="entry name" value="DUF7079"/>
</dbReference>
<gene>
    <name evidence="2" type="ORF">DZC72_05195</name>
</gene>
<dbReference type="RefSeq" id="WP_125221795.1">
    <property type="nucleotide sequence ID" value="NZ_QUSX01000001.1"/>
</dbReference>
<dbReference type="Proteomes" id="UP000286990">
    <property type="component" value="Unassembled WGS sequence"/>
</dbReference>
<protein>
    <recommendedName>
        <fullName evidence="1">DUF7079 domain-containing protein</fullName>
    </recommendedName>
</protein>
<accession>A0A3R8PZN0</accession>
<name>A0A3R8PZN0_9FLAO</name>
<dbReference type="Pfam" id="PF23296">
    <property type="entry name" value="DUF7079"/>
    <property type="match status" value="1"/>
</dbReference>
<reference evidence="3" key="1">
    <citation type="submission" date="2018-08" db="EMBL/GenBank/DDBJ databases">
        <authorList>
            <person name="Khan S.A."/>
            <person name="J S.E."/>
        </authorList>
    </citation>
    <scope>NUCLEOTIDE SEQUENCE [LARGE SCALE GENOMIC DNA]</scope>
    <source>
        <strain evidence="3">PoM-212</strain>
    </source>
</reference>
<dbReference type="AlphaFoldDB" id="A0A3R8PZN0"/>
<dbReference type="OrthoDB" id="8684941at2"/>
<comment type="caution">
    <text evidence="2">The sequence shown here is derived from an EMBL/GenBank/DDBJ whole genome shotgun (WGS) entry which is preliminary data.</text>
</comment>
<dbReference type="EMBL" id="QUSX01000001">
    <property type="protein sequence ID" value="RRQ49980.1"/>
    <property type="molecule type" value="Genomic_DNA"/>
</dbReference>
<evidence type="ECO:0000259" key="1">
    <source>
        <dbReference type="Pfam" id="PF23296"/>
    </source>
</evidence>
<proteinExistence type="predicted"/>
<reference evidence="3" key="2">
    <citation type="submission" date="2018-12" db="EMBL/GenBank/DDBJ databases">
        <title>Maribacter lutimaris sp. nov., isolated from marine sediment.</title>
        <authorList>
            <person name="Kim K.K."/>
        </authorList>
    </citation>
    <scope>NUCLEOTIDE SEQUENCE [LARGE SCALE GENOMIC DNA]</scope>
    <source>
        <strain evidence="3">PoM-212</strain>
    </source>
</reference>